<evidence type="ECO:0000313" key="3">
    <source>
        <dbReference type="Proteomes" id="UP000000260"/>
    </source>
</evidence>
<reference evidence="2 3" key="1">
    <citation type="journal article" date="2010" name="PLoS ONE">
        <title>Genome sequence of Cronobacter sakazakii BAA-894 and comparative genomic hybridization analysis with other Cronobacter species.</title>
        <authorList>
            <person name="Kucerova E."/>
            <person name="Clifton S.W."/>
            <person name="Xia X.Q."/>
            <person name="Long F."/>
            <person name="Porwollik S."/>
            <person name="Fulton L."/>
            <person name="Fronick C."/>
            <person name="Minx P."/>
            <person name="Kyung K."/>
            <person name="Warren W."/>
            <person name="Fulton R."/>
            <person name="Feng D."/>
            <person name="Wollam A."/>
            <person name="Shah N."/>
            <person name="Bhonagiri V."/>
            <person name="Nash W.E."/>
            <person name="Hallsworth-Pepin K."/>
            <person name="Wilson R.K."/>
            <person name="McClelland M."/>
            <person name="Forsythe S.J."/>
        </authorList>
    </citation>
    <scope>NUCLEOTIDE SEQUENCE [LARGE SCALE GENOMIC DNA]</scope>
    <source>
        <strain evidence="2 3">ATCC BAA-894</strain>
    </source>
</reference>
<sequence>MRAGVLNPSLLFMTLSLHIIIAGFLLLKIPGLVAIVAI</sequence>
<keyword evidence="3" id="KW-1185">Reference proteome</keyword>
<feature type="transmembrane region" description="Helical" evidence="1">
    <location>
        <begin position="12"/>
        <end position="37"/>
    </location>
</feature>
<organism evidence="2 3">
    <name type="scientific">Cronobacter sakazakii (strain ATCC BAA-894)</name>
    <name type="common">Enterobacter sakazakii</name>
    <dbReference type="NCBI Taxonomy" id="290339"/>
    <lineage>
        <taxon>Bacteria</taxon>
        <taxon>Pseudomonadati</taxon>
        <taxon>Pseudomonadota</taxon>
        <taxon>Gammaproteobacteria</taxon>
        <taxon>Enterobacterales</taxon>
        <taxon>Enterobacteriaceae</taxon>
        <taxon>Cronobacter</taxon>
    </lineage>
</organism>
<dbReference type="KEGG" id="esa:ESA_03819"/>
<proteinExistence type="predicted"/>
<dbReference type="EMBL" id="CP000783">
    <property type="protein sequence ID" value="ABU79005.1"/>
    <property type="molecule type" value="Genomic_DNA"/>
</dbReference>
<dbReference type="HOGENOM" id="CLU_3327003_0_0_6"/>
<protein>
    <submittedName>
        <fullName evidence="2">Uncharacterized protein</fullName>
    </submittedName>
</protein>
<keyword evidence="1" id="KW-0812">Transmembrane</keyword>
<dbReference type="AlphaFoldDB" id="A7MNG4"/>
<evidence type="ECO:0000313" key="2">
    <source>
        <dbReference type="EMBL" id="ABU79005.1"/>
    </source>
</evidence>
<dbReference type="Proteomes" id="UP000000260">
    <property type="component" value="Chromosome"/>
</dbReference>
<accession>A7MNG4</accession>
<keyword evidence="1" id="KW-1133">Transmembrane helix</keyword>
<evidence type="ECO:0000256" key="1">
    <source>
        <dbReference type="SAM" id="Phobius"/>
    </source>
</evidence>
<name>A7MNG4_CROS8</name>
<keyword evidence="1" id="KW-0472">Membrane</keyword>
<gene>
    <name evidence="2" type="ordered locus">ESA_03819</name>
</gene>